<dbReference type="EMBL" id="GBXM01074654">
    <property type="protein sequence ID" value="JAH33923.1"/>
    <property type="molecule type" value="Transcribed_RNA"/>
</dbReference>
<name>A0A0E9S080_ANGAN</name>
<organism evidence="1">
    <name type="scientific">Anguilla anguilla</name>
    <name type="common">European freshwater eel</name>
    <name type="synonym">Muraena anguilla</name>
    <dbReference type="NCBI Taxonomy" id="7936"/>
    <lineage>
        <taxon>Eukaryota</taxon>
        <taxon>Metazoa</taxon>
        <taxon>Chordata</taxon>
        <taxon>Craniata</taxon>
        <taxon>Vertebrata</taxon>
        <taxon>Euteleostomi</taxon>
        <taxon>Actinopterygii</taxon>
        <taxon>Neopterygii</taxon>
        <taxon>Teleostei</taxon>
        <taxon>Anguilliformes</taxon>
        <taxon>Anguillidae</taxon>
        <taxon>Anguilla</taxon>
    </lineage>
</organism>
<proteinExistence type="predicted"/>
<reference evidence="1" key="2">
    <citation type="journal article" date="2015" name="Fish Shellfish Immunol.">
        <title>Early steps in the European eel (Anguilla anguilla)-Vibrio vulnificus interaction in the gills: Role of the RtxA13 toxin.</title>
        <authorList>
            <person name="Callol A."/>
            <person name="Pajuelo D."/>
            <person name="Ebbesson L."/>
            <person name="Teles M."/>
            <person name="MacKenzie S."/>
            <person name="Amaro C."/>
        </authorList>
    </citation>
    <scope>NUCLEOTIDE SEQUENCE</scope>
</reference>
<sequence length="32" mass="3806">MGENLRAMCSWRLHRTGYGRLQLVRGLRFITL</sequence>
<evidence type="ECO:0000313" key="1">
    <source>
        <dbReference type="EMBL" id="JAH33923.1"/>
    </source>
</evidence>
<reference evidence="1" key="1">
    <citation type="submission" date="2014-11" db="EMBL/GenBank/DDBJ databases">
        <authorList>
            <person name="Amaro Gonzalez C."/>
        </authorList>
    </citation>
    <scope>NUCLEOTIDE SEQUENCE</scope>
</reference>
<accession>A0A0E9S080</accession>
<dbReference type="AlphaFoldDB" id="A0A0E9S080"/>
<protein>
    <submittedName>
        <fullName evidence="1">Uncharacterized protein</fullName>
    </submittedName>
</protein>